<dbReference type="PANTHER" id="PTHR35889">
    <property type="entry name" value="CYCLOINULO-OLIGOSACCHARIDE FRUCTANOTRANSFERASE-RELATED"/>
    <property type="match status" value="1"/>
</dbReference>
<gene>
    <name evidence="5" type="ORF">ETAA8_03660</name>
</gene>
<dbReference type="InterPro" id="IPR009056">
    <property type="entry name" value="Cyt_c-like_dom"/>
</dbReference>
<evidence type="ECO:0000256" key="2">
    <source>
        <dbReference type="ARBA" id="ARBA00023004"/>
    </source>
</evidence>
<dbReference type="GO" id="GO:0046872">
    <property type="term" value="F:metal ion binding"/>
    <property type="evidence" value="ECO:0007669"/>
    <property type="project" value="UniProtKB-KW"/>
</dbReference>
<dbReference type="InterPro" id="IPR022655">
    <property type="entry name" value="DUF1553"/>
</dbReference>
<evidence type="ECO:0000259" key="4">
    <source>
        <dbReference type="PROSITE" id="PS51007"/>
    </source>
</evidence>
<evidence type="ECO:0000256" key="1">
    <source>
        <dbReference type="ARBA" id="ARBA00022723"/>
    </source>
</evidence>
<proteinExistence type="predicted"/>
<dbReference type="OrthoDB" id="127107at2"/>
<dbReference type="AlphaFoldDB" id="A0A517Y5A5"/>
<keyword evidence="1 3" id="KW-0479">Metal-binding</keyword>
<keyword evidence="6" id="KW-1185">Reference proteome</keyword>
<dbReference type="RefSeq" id="WP_145084028.1">
    <property type="nucleotide sequence ID" value="NZ_CP036274.1"/>
</dbReference>
<dbReference type="InterPro" id="IPR011444">
    <property type="entry name" value="DUF1549"/>
</dbReference>
<organism evidence="5 6">
    <name type="scientific">Anatilimnocola aggregata</name>
    <dbReference type="NCBI Taxonomy" id="2528021"/>
    <lineage>
        <taxon>Bacteria</taxon>
        <taxon>Pseudomonadati</taxon>
        <taxon>Planctomycetota</taxon>
        <taxon>Planctomycetia</taxon>
        <taxon>Pirellulales</taxon>
        <taxon>Pirellulaceae</taxon>
        <taxon>Anatilimnocola</taxon>
    </lineage>
</organism>
<dbReference type="InterPro" id="IPR011429">
    <property type="entry name" value="Cyt_c_Planctomycete-type"/>
</dbReference>
<sequence>MKYRINPSLAVLLATFCFVFEAGLNERGARAAESKDFQDFEKHIRPVLVEQCYACHSAKAKKVKGGLLLDTREGIRRGGDSGPAVVPGKPDESLLLDALRYDGFEMPPSNRLPEDVVKRFEAWIASGAPDPRDGIASEVTPTVDIEAGRKFWSFQPLRVAAAPRPTLDARARNDIDRFLLAGLEAKGLRPAADALPADLLRRATFDLTGLPPTSDEVGAFVLAVEKQSKEGEAFAAVVERLLASPRFGERWGRHWLDVARYAESTGGGHNVLFPLAYRYRDWVIDSLNADKPYDRFIREQIAGDLLPARDAGQRNEQLAATGFLVVGMKDLRENNTHRFRMAMADEQIDAVGRAFLGLTLACAKCHDHKFDPIPTADYYALAGIFTSSEPMLGARRNRQRNAFAAGLLTQADAAATFSDDDLAKLLQTRVDATYKRLAIRDEQWRILDAKGFKKDIQKYSSLLESQPAIQKLRAELKLLEERLEELRRRYTAALPHTIMGMRESTPTDCAIHIRGEDTQLGPVVPRGFPQVLVRGKQAQLPVDQSGRLQLAQWMADPNHPLTARVMVNRTWQQLFGIGLVETPDDFGYTGQPPSNPELLDYLAHRFITHGWSLKTLIAEIMQSRAYQLNTTYDAKSFELDPNNRLLWRSNRRRLDSDALFDAIRQISNDLVLTRPEPVIPPMPDDDRVKSMDLKEWFLPTARHRTIYQPVLRDHIPEDWKLFDFPDPELVTGIRSVTTVPTQSLHLMNSPFIATHAKQTAAIVIQEGGDDAAIIRSAYLRILNRSPGEDEIKDAKAFLIEFRAADADKQSAVAALCQSLFASAEFVYLH</sequence>
<keyword evidence="2 3" id="KW-0408">Iron</keyword>
<feature type="domain" description="Cytochrome c" evidence="4">
    <location>
        <begin position="347"/>
        <end position="467"/>
    </location>
</feature>
<keyword evidence="3" id="KW-0349">Heme</keyword>
<dbReference type="KEGG" id="aagg:ETAA8_03660"/>
<dbReference type="GO" id="GO:0020037">
    <property type="term" value="F:heme binding"/>
    <property type="evidence" value="ECO:0007669"/>
    <property type="project" value="InterPro"/>
</dbReference>
<evidence type="ECO:0000256" key="3">
    <source>
        <dbReference type="PROSITE-ProRule" id="PRU00433"/>
    </source>
</evidence>
<evidence type="ECO:0000313" key="5">
    <source>
        <dbReference type="EMBL" id="QDU25302.1"/>
    </source>
</evidence>
<dbReference type="Pfam" id="PF07583">
    <property type="entry name" value="PSCyt2"/>
    <property type="match status" value="1"/>
</dbReference>
<dbReference type="Proteomes" id="UP000315017">
    <property type="component" value="Chromosome"/>
</dbReference>
<evidence type="ECO:0000313" key="6">
    <source>
        <dbReference type="Proteomes" id="UP000315017"/>
    </source>
</evidence>
<name>A0A517Y5A5_9BACT</name>
<dbReference type="Pfam" id="PF07635">
    <property type="entry name" value="PSCyt1"/>
    <property type="match status" value="1"/>
</dbReference>
<dbReference type="GO" id="GO:0009055">
    <property type="term" value="F:electron transfer activity"/>
    <property type="evidence" value="ECO:0007669"/>
    <property type="project" value="InterPro"/>
</dbReference>
<accession>A0A517Y5A5</accession>
<dbReference type="EMBL" id="CP036274">
    <property type="protein sequence ID" value="QDU25302.1"/>
    <property type="molecule type" value="Genomic_DNA"/>
</dbReference>
<protein>
    <submittedName>
        <fullName evidence="5">Planctomycete cytochrome C</fullName>
    </submittedName>
</protein>
<dbReference type="Pfam" id="PF07587">
    <property type="entry name" value="PSD1"/>
    <property type="match status" value="1"/>
</dbReference>
<dbReference type="PANTHER" id="PTHR35889:SF3">
    <property type="entry name" value="F-BOX DOMAIN-CONTAINING PROTEIN"/>
    <property type="match status" value="1"/>
</dbReference>
<dbReference type="PROSITE" id="PS51007">
    <property type="entry name" value="CYTC"/>
    <property type="match status" value="1"/>
</dbReference>
<reference evidence="5 6" key="1">
    <citation type="submission" date="2019-02" db="EMBL/GenBank/DDBJ databases">
        <title>Deep-cultivation of Planctomycetes and their phenomic and genomic characterization uncovers novel biology.</title>
        <authorList>
            <person name="Wiegand S."/>
            <person name="Jogler M."/>
            <person name="Boedeker C."/>
            <person name="Pinto D."/>
            <person name="Vollmers J."/>
            <person name="Rivas-Marin E."/>
            <person name="Kohn T."/>
            <person name="Peeters S.H."/>
            <person name="Heuer A."/>
            <person name="Rast P."/>
            <person name="Oberbeckmann S."/>
            <person name="Bunk B."/>
            <person name="Jeske O."/>
            <person name="Meyerdierks A."/>
            <person name="Storesund J.E."/>
            <person name="Kallscheuer N."/>
            <person name="Luecker S."/>
            <person name="Lage O.M."/>
            <person name="Pohl T."/>
            <person name="Merkel B.J."/>
            <person name="Hornburger P."/>
            <person name="Mueller R.-W."/>
            <person name="Bruemmer F."/>
            <person name="Labrenz M."/>
            <person name="Spormann A.M."/>
            <person name="Op den Camp H."/>
            <person name="Overmann J."/>
            <person name="Amann R."/>
            <person name="Jetten M.S.M."/>
            <person name="Mascher T."/>
            <person name="Medema M.H."/>
            <person name="Devos D.P."/>
            <person name="Kaster A.-K."/>
            <person name="Ovreas L."/>
            <person name="Rohde M."/>
            <person name="Galperin M.Y."/>
            <person name="Jogler C."/>
        </authorList>
    </citation>
    <scope>NUCLEOTIDE SEQUENCE [LARGE SCALE GENOMIC DNA]</scope>
    <source>
        <strain evidence="5 6">ETA_A8</strain>
    </source>
</reference>